<evidence type="ECO:0000313" key="1">
    <source>
        <dbReference type="EMBL" id="KAK3261249.1"/>
    </source>
</evidence>
<sequence length="258" mass="28217">MSFNAALAAARRKNTLDEDDVKGQFIQAMDSDYYRSVVSRLLLHDQRAAESLLTIHSTMGTRMPCGSRAGWRGCAEGGYGYRQHVAGEVRRPARWTQFRDNDVMAILLALRKEDVEGDFYAAVFQHAIDSNDTERFDALWYLAGGKPVMLEDLSTASFCVGDAVEEHAIDEYLQCCQPADARFGVCGVGGALHINTFKVHGDVPVVPPPPAAPVAPPPVVSDGGMYPVDMLHAHEPNVSFMDKIAEGFGRHWALGVPP</sequence>
<keyword evidence="2" id="KW-1185">Reference proteome</keyword>
<accession>A0AAE0FK92</accession>
<proteinExistence type="predicted"/>
<reference evidence="1 2" key="1">
    <citation type="journal article" date="2015" name="Genome Biol. Evol.">
        <title>Comparative Genomics of a Bacterivorous Green Alga Reveals Evolutionary Causalities and Consequences of Phago-Mixotrophic Mode of Nutrition.</title>
        <authorList>
            <person name="Burns J.A."/>
            <person name="Paasch A."/>
            <person name="Narechania A."/>
            <person name="Kim E."/>
        </authorList>
    </citation>
    <scope>NUCLEOTIDE SEQUENCE [LARGE SCALE GENOMIC DNA]</scope>
    <source>
        <strain evidence="1 2">PLY_AMNH</strain>
    </source>
</reference>
<gene>
    <name evidence="1" type="ORF">CYMTET_29837</name>
</gene>
<dbReference type="EMBL" id="LGRX02017047">
    <property type="protein sequence ID" value="KAK3261249.1"/>
    <property type="molecule type" value="Genomic_DNA"/>
</dbReference>
<dbReference type="Proteomes" id="UP001190700">
    <property type="component" value="Unassembled WGS sequence"/>
</dbReference>
<comment type="caution">
    <text evidence="1">The sequence shown here is derived from an EMBL/GenBank/DDBJ whole genome shotgun (WGS) entry which is preliminary data.</text>
</comment>
<protein>
    <submittedName>
        <fullName evidence="1">Uncharacterized protein</fullName>
    </submittedName>
</protein>
<dbReference type="AlphaFoldDB" id="A0AAE0FK92"/>
<name>A0AAE0FK92_9CHLO</name>
<organism evidence="1 2">
    <name type="scientific">Cymbomonas tetramitiformis</name>
    <dbReference type="NCBI Taxonomy" id="36881"/>
    <lineage>
        <taxon>Eukaryota</taxon>
        <taxon>Viridiplantae</taxon>
        <taxon>Chlorophyta</taxon>
        <taxon>Pyramimonadophyceae</taxon>
        <taxon>Pyramimonadales</taxon>
        <taxon>Pyramimonadaceae</taxon>
        <taxon>Cymbomonas</taxon>
    </lineage>
</organism>
<evidence type="ECO:0000313" key="2">
    <source>
        <dbReference type="Proteomes" id="UP001190700"/>
    </source>
</evidence>